<feature type="compositionally biased region" description="Polar residues" evidence="1">
    <location>
        <begin position="101"/>
        <end position="113"/>
    </location>
</feature>
<protein>
    <recommendedName>
        <fullName evidence="4">Ubiquitin-like domain-containing protein</fullName>
    </recommendedName>
</protein>
<name>A0ABR3RG47_9PLEO</name>
<keyword evidence="3" id="KW-1185">Reference proteome</keyword>
<evidence type="ECO:0008006" key="4">
    <source>
        <dbReference type="Google" id="ProtNLM"/>
    </source>
</evidence>
<feature type="compositionally biased region" description="Polar residues" evidence="1">
    <location>
        <begin position="56"/>
        <end position="68"/>
    </location>
</feature>
<sequence>MSARDYAIELSEAADEPATSTSPSPPRRDLVGDTDDNFTRKRQRLDDGGALLRAVSNDSDSPSKTITSPHKEMVAMTIREHTPASPSPADGDEHDHIATATSTNQASTPTTSPAMMDGADDSAKSPPVIEIIDDDEDELAPSFMVQMNAEDHFRQFPYRAGFRNALEALHEITQHVQNNNPIPHDLLPLLTEWLQSLPDDPADHLQSFYISKNQFWIDFAHLVDALLRRRYQWMTTLNAGQVDDISRYPFGEQFGDDTTVDEAFSGFFSAYMRLCSHLLLIDVHLLNRQDHQPLPLLSDNHLPHLHMILRSEKSPLFHILRREYTIDVRDMSTRLHTEFLTADGAQNLLRFADETLHVVPMDIQTNITQYMCQILGTLGWTISQFPDARGGIDPAEYYRGILLFFRKYTEYLQDPAKITDASAAREQIIHFSHLLQEICQWDADNATNLENEFLGIQDGSSPSASLPAGTQAKVPPQNHRQHPDIIPVLVANTWKFNLLRKYVIKGKMELRVMSIVLMNSALVDLYKEYKEHRSMDPPNQHPVLQHLADILLRGRVVDYIISVDSHPQLISRSGNIAGFLVVTNRWMDSQADAIWATVSHNPDPRVVTATMTMLRAIIDLMSPSDHLYLCMKIHDLPIRSFTMDILRFLRDLTIRLLERRPPVDWTLRGDSARPWNVCVRLLQETAPRLGATKHELDLHAETDDQMRSLAPHIPEPDRRAISERCLVHITTESVSATGSVRAIFILASFGDATFLQQDGNTVRHVVEEIPSFVKRESEQQIYDCQLSALQYRLEILAYLVCRHGQLVPEDLYVRLWDHVVGPHALSNHARDEAWAQLLQATKLSPNNDFCQKLISTYVPTLDPQYYTSGLFDFVINYNFPITRKTIQVDGEDHSLLQIPGGDLLWSLALSSPKDTIETHAARELASRYIQIAQARDITIPDVEITHFRLVDQCMNELRSVFANLIGEPNERNYSNRDRFGRVLMFKKQMLELVRQKPEFNRVRRADSKVESMDNGLPAANAITIKYQFGNERQSLSIAPDCTVADLHRSLCYATGCSKINVFAGGQRLDLSKQAEQKITDTKLGGQLLVQAVQRDDTTQAMRTPVAGYSEFETNVVKHFDEMFGWLDADAPTSQLAILDENFLVNAIKLFDRALLSEKLFGDDVPISSRLPLADVMVRVMLDFLRGESTGGKPKPRTMLNNDRTPSF</sequence>
<gene>
    <name evidence="2" type="ORF">SLS59_004508</name>
</gene>
<comment type="caution">
    <text evidence="2">The sequence shown here is derived from an EMBL/GenBank/DDBJ whole genome shotgun (WGS) entry which is preliminary data.</text>
</comment>
<feature type="region of interest" description="Disordered" evidence="1">
    <location>
        <begin position="101"/>
        <end position="123"/>
    </location>
</feature>
<evidence type="ECO:0000256" key="1">
    <source>
        <dbReference type="SAM" id="MobiDB-lite"/>
    </source>
</evidence>
<organism evidence="2 3">
    <name type="scientific">Nothophoma quercina</name>
    <dbReference type="NCBI Taxonomy" id="749835"/>
    <lineage>
        <taxon>Eukaryota</taxon>
        <taxon>Fungi</taxon>
        <taxon>Dikarya</taxon>
        <taxon>Ascomycota</taxon>
        <taxon>Pezizomycotina</taxon>
        <taxon>Dothideomycetes</taxon>
        <taxon>Pleosporomycetidae</taxon>
        <taxon>Pleosporales</taxon>
        <taxon>Pleosporineae</taxon>
        <taxon>Didymellaceae</taxon>
        <taxon>Nothophoma</taxon>
    </lineage>
</organism>
<feature type="region of interest" description="Disordered" evidence="1">
    <location>
        <begin position="1"/>
        <end position="70"/>
    </location>
</feature>
<accession>A0ABR3RG47</accession>
<dbReference type="EMBL" id="JAKIXB020000012">
    <property type="protein sequence ID" value="KAL1603411.1"/>
    <property type="molecule type" value="Genomic_DNA"/>
</dbReference>
<reference evidence="2 3" key="1">
    <citation type="submission" date="2024-02" db="EMBL/GenBank/DDBJ databases">
        <title>De novo assembly and annotation of 12 fungi associated with fruit tree decline syndrome in Ontario, Canada.</title>
        <authorList>
            <person name="Sulman M."/>
            <person name="Ellouze W."/>
            <person name="Ilyukhin E."/>
        </authorList>
    </citation>
    <scope>NUCLEOTIDE SEQUENCE [LARGE SCALE GENOMIC DNA]</scope>
    <source>
        <strain evidence="2 3">M97-236</strain>
    </source>
</reference>
<feature type="compositionally biased region" description="Polar residues" evidence="1">
    <location>
        <begin position="1198"/>
        <end position="1207"/>
    </location>
</feature>
<dbReference type="Proteomes" id="UP001521222">
    <property type="component" value="Unassembled WGS sequence"/>
</dbReference>
<evidence type="ECO:0000313" key="2">
    <source>
        <dbReference type="EMBL" id="KAL1603411.1"/>
    </source>
</evidence>
<evidence type="ECO:0000313" key="3">
    <source>
        <dbReference type="Proteomes" id="UP001521222"/>
    </source>
</evidence>
<proteinExistence type="predicted"/>
<feature type="region of interest" description="Disordered" evidence="1">
    <location>
        <begin position="460"/>
        <end position="479"/>
    </location>
</feature>
<feature type="region of interest" description="Disordered" evidence="1">
    <location>
        <begin position="1188"/>
        <end position="1207"/>
    </location>
</feature>